<evidence type="ECO:0000256" key="1">
    <source>
        <dbReference type="ARBA" id="ARBA00010515"/>
    </source>
</evidence>
<dbReference type="Proteomes" id="UP000189705">
    <property type="component" value="Unplaced"/>
</dbReference>
<organism evidence="5 6">
    <name type="scientific">Alligator sinensis</name>
    <name type="common">Chinese alligator</name>
    <dbReference type="NCBI Taxonomy" id="38654"/>
    <lineage>
        <taxon>Eukaryota</taxon>
        <taxon>Metazoa</taxon>
        <taxon>Chordata</taxon>
        <taxon>Craniata</taxon>
        <taxon>Vertebrata</taxon>
        <taxon>Euteleostomi</taxon>
        <taxon>Archelosauria</taxon>
        <taxon>Archosauria</taxon>
        <taxon>Crocodylia</taxon>
        <taxon>Alligatoridae</taxon>
        <taxon>Alligatorinae</taxon>
        <taxon>Alligator</taxon>
    </lineage>
</organism>
<evidence type="ECO:0000313" key="5">
    <source>
        <dbReference type="Proteomes" id="UP000189705"/>
    </source>
</evidence>
<accession>A0A1U7RF66</accession>
<evidence type="ECO:0000313" key="6">
    <source>
        <dbReference type="RefSeq" id="XP_006018911.1"/>
    </source>
</evidence>
<evidence type="ECO:0000259" key="4">
    <source>
        <dbReference type="Pfam" id="PF07859"/>
    </source>
</evidence>
<feature type="domain" description="Alpha/beta hydrolase fold-3" evidence="4">
    <location>
        <begin position="111"/>
        <end position="252"/>
    </location>
</feature>
<dbReference type="InParanoid" id="A0A1U7RF66"/>
<comment type="similarity">
    <text evidence="1">Belongs to the 'GDXG' lipolytic enzyme family.</text>
</comment>
<dbReference type="eggNOG" id="KOG1515">
    <property type="taxonomic scope" value="Eukaryota"/>
</dbReference>
<dbReference type="STRING" id="38654.A0A1U7RF66"/>
<dbReference type="InterPro" id="IPR029058">
    <property type="entry name" value="AB_hydrolase_fold"/>
</dbReference>
<gene>
    <name evidence="6" type="primary">LOC102377163</name>
</gene>
<proteinExistence type="inferred from homology"/>
<name>A0A1U7RF66_ALLSI</name>
<keyword evidence="2" id="KW-0378">Hydrolase</keyword>
<dbReference type="PANTHER" id="PTHR48081:SF32">
    <property type="entry name" value="ALPHA_BETA HYDROLASE FOLD-3 DOMAIN-CONTAINING PROTEIN"/>
    <property type="match status" value="1"/>
</dbReference>
<dbReference type="ESTHER" id="allmi-a0a151pit2">
    <property type="family name" value="Arylacetamide_deacetylase"/>
</dbReference>
<evidence type="ECO:0000256" key="2">
    <source>
        <dbReference type="ARBA" id="ARBA00022801"/>
    </source>
</evidence>
<sequence length="403" mass="45610">MGLIRDIFFYPIKFLLAFILHYEHPKAEIPQGLEERIKLFLLHHFLNFGLGLAKVLDKAGLCYEHDVLRFLVDGIPPQKTNKLFIKNVMFNNLTVRIYQPKVPSAGLRRGIVYCHGGVGRFGSINAYERVCRYICRNSDSVVASVEYRLAPEHPFPAQFDDCLAATIHFMRTAEDYGVDPARVIVCGDSSGGTIAATVCQALVNRTDLPKLRGQILIYPFLQAADFNLPSYQQNEDAPVLLKSRTLDFGFKYLNLDLSLIDDLLRGAHIPESLRQKYSKWLSPDNLPKEFKTRGYKSPQLAPCKEEVYTLAQSFIGATFSPLLAEDAIIRQLPDSFILTCEYDVLRDDGLLYKKRLEDNGVRVTWCHLSDGFHGVLFAVDYGILSFKAGCRGIDRTVNFIKTL</sequence>
<dbReference type="GeneID" id="102377163"/>
<reference evidence="6" key="1">
    <citation type="submission" date="2025-08" db="UniProtKB">
        <authorList>
            <consortium name="RefSeq"/>
        </authorList>
    </citation>
    <scope>IDENTIFICATION</scope>
</reference>
<dbReference type="AlphaFoldDB" id="A0A1U7RF66"/>
<dbReference type="PANTHER" id="PTHR48081">
    <property type="entry name" value="AB HYDROLASE SUPERFAMILY PROTEIN C4A8.06C"/>
    <property type="match status" value="1"/>
</dbReference>
<evidence type="ECO:0000256" key="3">
    <source>
        <dbReference type="PIRSR" id="PIRSR037251-1"/>
    </source>
</evidence>
<dbReference type="SUPFAM" id="SSF53474">
    <property type="entry name" value="alpha/beta-Hydrolases"/>
    <property type="match status" value="1"/>
</dbReference>
<feature type="active site" evidence="3">
    <location>
        <position position="343"/>
    </location>
</feature>
<dbReference type="InterPro" id="IPR050300">
    <property type="entry name" value="GDXG_lipolytic_enzyme"/>
</dbReference>
<feature type="domain" description="Alpha/beta hydrolase fold-3" evidence="4">
    <location>
        <begin position="317"/>
        <end position="375"/>
    </location>
</feature>
<feature type="active site" evidence="3">
    <location>
        <position position="373"/>
    </location>
</feature>
<dbReference type="Gene3D" id="3.40.50.1820">
    <property type="entry name" value="alpha/beta hydrolase"/>
    <property type="match status" value="1"/>
</dbReference>
<dbReference type="GO" id="GO:0016020">
    <property type="term" value="C:membrane"/>
    <property type="evidence" value="ECO:0007669"/>
    <property type="project" value="InterPro"/>
</dbReference>
<dbReference type="KEGG" id="asn:102377163"/>
<dbReference type="PIRSF" id="PIRSF037251">
    <property type="entry name" value="Arylacetamide_deacetylase"/>
    <property type="match status" value="1"/>
</dbReference>
<feature type="active site" evidence="3">
    <location>
        <position position="189"/>
    </location>
</feature>
<protein>
    <submittedName>
        <fullName evidence="6">Arylacetamide deacetylase-like 4</fullName>
    </submittedName>
</protein>
<keyword evidence="5" id="KW-1185">Reference proteome</keyword>
<dbReference type="OrthoDB" id="408631at2759"/>
<dbReference type="InterPro" id="IPR017157">
    <property type="entry name" value="Arylacetamide_deacetylase"/>
</dbReference>
<dbReference type="InterPro" id="IPR013094">
    <property type="entry name" value="AB_hydrolase_3"/>
</dbReference>
<dbReference type="Pfam" id="PF07859">
    <property type="entry name" value="Abhydrolase_3"/>
    <property type="match status" value="2"/>
</dbReference>
<dbReference type="RefSeq" id="XP_006018911.1">
    <property type="nucleotide sequence ID" value="XM_006018849.1"/>
</dbReference>
<dbReference type="GO" id="GO:0052689">
    <property type="term" value="F:carboxylic ester hydrolase activity"/>
    <property type="evidence" value="ECO:0007669"/>
    <property type="project" value="InterPro"/>
</dbReference>